<feature type="repeat" description="Filamin" evidence="3">
    <location>
        <begin position="500"/>
        <end position="591"/>
    </location>
</feature>
<feature type="compositionally biased region" description="Polar residues" evidence="4">
    <location>
        <begin position="976"/>
        <end position="987"/>
    </location>
</feature>
<feature type="repeat" description="Filamin" evidence="3">
    <location>
        <begin position="2552"/>
        <end position="2645"/>
    </location>
</feature>
<feature type="compositionally biased region" description="Low complexity" evidence="4">
    <location>
        <begin position="648"/>
        <end position="659"/>
    </location>
</feature>
<feature type="compositionally biased region" description="Basic and acidic residues" evidence="4">
    <location>
        <begin position="671"/>
        <end position="680"/>
    </location>
</feature>
<feature type="repeat" description="Filamin" evidence="3">
    <location>
        <begin position="1463"/>
        <end position="1567"/>
    </location>
</feature>
<feature type="compositionally biased region" description="Basic and acidic residues" evidence="4">
    <location>
        <begin position="810"/>
        <end position="826"/>
    </location>
</feature>
<comment type="similarity">
    <text evidence="1">Belongs to the filamin family.</text>
</comment>
<feature type="repeat" description="Filamin" evidence="3">
    <location>
        <begin position="262"/>
        <end position="353"/>
    </location>
</feature>
<feature type="compositionally biased region" description="Basic residues" evidence="4">
    <location>
        <begin position="1242"/>
        <end position="1251"/>
    </location>
</feature>
<feature type="repeat" description="Filamin" evidence="3">
    <location>
        <begin position="1880"/>
        <end position="1975"/>
    </location>
</feature>
<evidence type="ECO:0000313" key="6">
    <source>
        <dbReference type="WBParaSite" id="Gr19_v10_g12523.t2"/>
    </source>
</evidence>
<name>A0A914GZF4_GLORO</name>
<dbReference type="InterPro" id="IPR013783">
    <property type="entry name" value="Ig-like_fold"/>
</dbReference>
<feature type="repeat" description="Filamin" evidence="3">
    <location>
        <begin position="2455"/>
        <end position="2550"/>
    </location>
</feature>
<feature type="repeat" description="Filamin" evidence="3">
    <location>
        <begin position="2073"/>
        <end position="2158"/>
    </location>
</feature>
<dbReference type="InterPro" id="IPR001298">
    <property type="entry name" value="Filamin/ABP280_rpt"/>
</dbReference>
<evidence type="ECO:0000256" key="3">
    <source>
        <dbReference type="PROSITE-ProRule" id="PRU00087"/>
    </source>
</evidence>
<feature type="repeat" description="Filamin" evidence="3">
    <location>
        <begin position="14"/>
        <end position="98"/>
    </location>
</feature>
<feature type="repeat" description="Filamin" evidence="3">
    <location>
        <begin position="2257"/>
        <end position="2341"/>
    </location>
</feature>
<dbReference type="Pfam" id="PF00630">
    <property type="entry name" value="Filamin"/>
    <property type="match status" value="19"/>
</dbReference>
<evidence type="ECO:0000256" key="4">
    <source>
        <dbReference type="SAM" id="MobiDB-lite"/>
    </source>
</evidence>
<dbReference type="InterPro" id="IPR014756">
    <property type="entry name" value="Ig_E-set"/>
</dbReference>
<keyword evidence="2" id="KW-0677">Repeat</keyword>
<feature type="repeat" description="Filamin" evidence="3">
    <location>
        <begin position="1130"/>
        <end position="1225"/>
    </location>
</feature>
<feature type="compositionally biased region" description="Polar residues" evidence="4">
    <location>
        <begin position="697"/>
        <end position="706"/>
    </location>
</feature>
<feature type="repeat" description="Filamin" evidence="3">
    <location>
        <begin position="132"/>
        <end position="168"/>
    </location>
</feature>
<feature type="region of interest" description="Disordered" evidence="4">
    <location>
        <begin position="810"/>
        <end position="841"/>
    </location>
</feature>
<feature type="repeat" description="Filamin" evidence="3">
    <location>
        <begin position="2339"/>
        <end position="2445"/>
    </location>
</feature>
<dbReference type="PANTHER" id="PTHR38537:SF16">
    <property type="entry name" value="CALPONIN-HOMOLOGY (CH) DOMAIN-CONTAINING PROTEIN"/>
    <property type="match status" value="1"/>
</dbReference>
<feature type="repeat" description="Filamin" evidence="3">
    <location>
        <begin position="1369"/>
        <end position="1447"/>
    </location>
</feature>
<accession>A0A914GZF4</accession>
<proteinExistence type="inferred from homology"/>
<feature type="repeat" description="Filamin" evidence="3">
    <location>
        <begin position="1291"/>
        <end position="1360"/>
    </location>
</feature>
<dbReference type="SUPFAM" id="SSF81296">
    <property type="entry name" value="E set domains"/>
    <property type="match status" value="22"/>
</dbReference>
<feature type="compositionally biased region" description="Basic and acidic residues" evidence="4">
    <location>
        <begin position="938"/>
        <end position="950"/>
    </location>
</feature>
<feature type="repeat" description="Filamin" evidence="3">
    <location>
        <begin position="1022"/>
        <end position="1132"/>
    </location>
</feature>
<feature type="repeat" description="Filamin" evidence="3">
    <location>
        <begin position="1985"/>
        <end position="2065"/>
    </location>
</feature>
<dbReference type="Proteomes" id="UP000887572">
    <property type="component" value="Unplaced"/>
</dbReference>
<feature type="repeat" description="Filamin" evidence="3">
    <location>
        <begin position="2646"/>
        <end position="2742"/>
    </location>
</feature>
<feature type="region of interest" description="Disordered" evidence="4">
    <location>
        <begin position="610"/>
        <end position="793"/>
    </location>
</feature>
<feature type="repeat" description="Filamin" evidence="3">
    <location>
        <begin position="2156"/>
        <end position="2249"/>
    </location>
</feature>
<dbReference type="WBParaSite" id="Gr19_v10_g12523.t2">
    <property type="protein sequence ID" value="Gr19_v10_g12523.t2"/>
    <property type="gene ID" value="Gr19_v10_g12523"/>
</dbReference>
<feature type="region of interest" description="Disordered" evidence="4">
    <location>
        <begin position="938"/>
        <end position="1006"/>
    </location>
</feature>
<dbReference type="SMART" id="SM00557">
    <property type="entry name" value="IG_FLMN"/>
    <property type="match status" value="20"/>
</dbReference>
<evidence type="ECO:0000256" key="2">
    <source>
        <dbReference type="ARBA" id="ARBA00022737"/>
    </source>
</evidence>
<dbReference type="InterPro" id="IPR017868">
    <property type="entry name" value="Filamin/ABP280_repeat-like"/>
</dbReference>
<feature type="compositionally biased region" description="Polar residues" evidence="4">
    <location>
        <begin position="1268"/>
        <end position="1281"/>
    </location>
</feature>
<feature type="repeat" description="Filamin" evidence="3">
    <location>
        <begin position="1666"/>
        <end position="1772"/>
    </location>
</feature>
<dbReference type="PROSITE" id="PS50194">
    <property type="entry name" value="FILAMIN_REPEAT"/>
    <property type="match status" value="22"/>
</dbReference>
<evidence type="ECO:0000256" key="1">
    <source>
        <dbReference type="ARBA" id="ARBA00009238"/>
    </source>
</evidence>
<sequence length="2824" mass="305839">MDSPPPVGHVFFSGLNEPCSVDSLVEVVVNTKGGSSGVAPGNVSVFATSPAGIKRKCDVVRRENAFTATFTPDRIGKWLIGILYEGGHIRGSPFACQVFDASIVNVYGLDVGLIGQELGFTVDASRAEEPKGSNIHRIRFTPQGPGQYKVLVTFNNQPVKGSPFMLDIADSNAISVYGEQLRLAAVDRPAEFFVHSPGVQSARQISCAITGPSGKRKMARIVPQEVDGTCRVEWKPSEAGEHLIDVLVNDRTAYESPFVCQVGDPDLVTVRRMPPLIEARNLHRPHTFEIDATAAGSGNLEIVINGGRVACRVRETNPRHFLAEFTPVQEAKHTVEMRFNGEHVRDSPWHIQLAGSGSAAGSPAASLERERAATRELAALRRCEQRAAGSALNGREYGGVAEEFVDGNGEDIITELIGPGLNRAAVNELAHFSIHSNQRLRSSNVVVRIVERVSGRPVDVQMDERGPGTVQCEYILPRVADYALEVYINGRRMDTEPLIISGFDPRRIRVRLKEPEEFRPGKIAQFTVDAAEAGKGQLEISVNQGQVPNNVQMQDAGRCLVTFIPQHSGTYVIDVTFNGLQVHGCPIEVDVRERQVGKPVSAPVFARPAATTSVYGGSPPPPRGGSGPLERGPSSAYHSSVSPHADTASSYAPSPSSPALVARAHSQHASPAEHRRREASAEPAAAGGGSGSGGDLRSTSLLQSAMRQREKSEPPRGLLGYTVAQYDKTTTTTHTVERRMSPLPPSRESQFGRRISSSPPPPSSQAVSPTHKYFGGTENNVNNSNNKVPPETGTAQFEMTRSAELTLLKEHPSTSEPAPIKKEHIKPTTSPPALSEFHKAREVPYAPLDQRARRTVELLRAQQLHAAGHEAASAAGTVTPTSPQPTTVEQRITIDQQQQQQQQQQRRFVPTHIVDPFSSDIVQADTPTTPGTRRARLQEHGVHKATDLKETALPLPSPIEGRGGSATTTDHEAESETLSSKHSSKATTPRLGLKFRGKDKSEGGGGAFEWGKSKISSKHSVVRRGKEVEVKLDGLKLGKEDDNNFNFIYIFLVFLVVTPPATTAVAGAPQRAAELTPAAVQQQNAPELTHRLRKTGSKTWEIGFKPAEVGTHKVLVFVNSLPHPQTPFPIRVYDAGQIVVEDIVTEATVNDTVEFTVDAGRAGFGNLEMAIKDHDGIIIPSHVSQIESGTAKFLVTFNPATAGTHTVHITFNKEVVRGSPFEVHILEPSPAQADGAAPMSSGKKKKDKKSKQSLNGTRSKSPVGRETAASSPGTLTVSEPPSLSRVDRPIELFVTVTNPDAAVQAQAYDVNSREAVPVELRQDGPTTRRVVFTPRRVGDHEVRLLLDGTEVEDSPFTCRVYDPAKILVGPIADGGVDVPVKFVVDASQAGVGNLEVAVNEGKIPSTASGLGHHKYQITFVPKEPIDHTISVQFNNEPVPGSPFTCHLLVPEKEIVQQQPHRVRPISPSFSVTASGPGLERIPVGQLTEFFVDILPDEEDGAEPVVEHLPKVQITDPRGDLLPVDVAAYEEEPTRSIVRYTPQSVGNYQVSVQYEGQSVPGSPFTVKAFDADCVKLTLDEPAKVGRSCTFTIDAAKAGAGNMEIIVSVGKRNVPNYVQAEGQARFKVSFTPQEAQEHQISVKFNGIPVPASPLRCAVVAAASSHRDEAVSAAQPAVAEGPEEEEELRLVGDLASARLGEPKRFSIDVPPPHNGRVECNVVVVGPDQRRVPVQKERVNGGSFDIGFTPTQQGDHHIDIQINGRSLAICPVVCRCVAVAADSVARGRQGPICGQEYAFEMLLARPTRPAQLRAECVAMDGTKPTGSPVAVPIEMAPDSDRSGPDDQRHQRFVGTFRPLAKPQQYQFTLFRDGVVVEERVFEAVQAPAVDEPVRLVLFPEPVLVEHVASLELEPTGAGPVDRVKVQIFEPSGNELPVVLRTYADGTIRAEWQPASEGRHRFVVRDGSRHLCGSPLPVSVLDLSAVRLVGLHAASVGVEQNFSLDWSNSGGQWASVSVQHESGELLKCTMKRQKRGVHAVSFTPRLPGLHFLTILIDAMMLPECPYECVVGAEGAPLARGDALAKAQRGKTARFEVSPGTAAASRELDVVVTNPQGSPLPVRCYKQQDDSYWVEFAPEVCGSHSVEVMFGEQPVPGSPFHCEVVDPRRVQVHGVDRPFTMRTMANFIVSRKGAGNGPLAIELVDPQNEQVTLDRVLNSTGDESFTFLPTRLGPHKLGLKLAGFAVQGSPFSLVVEEQREPCVYGAALDYAIERGQQASMIFDPNKKSGGLKIDVRGPSGDRVKHGTNRRPDDSTEISFKPQEVGNYTVDVLFNNRAVHGSPYIVAVVDPSKVLVNNERLRPVDGLLQLDAGQRNVLDVDTTGAGPVKLRVEVRDGDGELLGGETAAAEMNALDNHNKHQLLFTPPKVGKYKLYLYCSELVVPSAYPLLAIAEKTGQPAEEDRDEMSKVILRGEGLSIARVREPAEFIIDASEVHANVGKVSAALLGERADVPVKVSALRNQVYKAIYTPLMGGTYQLVVQIDAKNVPGSPSTVQVHSNQLPAELIEVDVRPLKFGVINEDLRTMIDARKATAGHLSAQCSGPTRPEYCELLDNRDGTYVLRVRPKELGRHSLTIKYDNENVPGSPIVFNVTNPPDPTKVKVYGPGIEHGILHSFKSNFVVETKGAGAGQLTVRVRGPKGAFNVEMQRDTAQERTIHCKYEPREPGDYQVEVKWHGHHVPGSPFFVLIVDTEHELQRFLAGGAPSPTPTSPFVPPGWMPPPPPPGVLPLPPIMPSPPPHFRGPHLKAMQMLPPPSPAHHQQAIYGARHHY</sequence>
<dbReference type="GO" id="GO:0051015">
    <property type="term" value="F:actin filament binding"/>
    <property type="evidence" value="ECO:0007669"/>
    <property type="project" value="InterPro"/>
</dbReference>
<dbReference type="PANTHER" id="PTHR38537">
    <property type="entry name" value="JITTERBUG, ISOFORM N"/>
    <property type="match status" value="1"/>
</dbReference>
<dbReference type="InterPro" id="IPR044801">
    <property type="entry name" value="Filamin"/>
</dbReference>
<reference evidence="6" key="1">
    <citation type="submission" date="2022-11" db="UniProtKB">
        <authorList>
            <consortium name="WormBaseParasite"/>
        </authorList>
    </citation>
    <scope>IDENTIFICATION</scope>
</reference>
<feature type="repeat" description="Filamin" evidence="3">
    <location>
        <begin position="418"/>
        <end position="502"/>
    </location>
</feature>
<organism evidence="5 6">
    <name type="scientific">Globodera rostochiensis</name>
    <name type="common">Golden nematode worm</name>
    <name type="synonym">Heterodera rostochiensis</name>
    <dbReference type="NCBI Taxonomy" id="31243"/>
    <lineage>
        <taxon>Eukaryota</taxon>
        <taxon>Metazoa</taxon>
        <taxon>Ecdysozoa</taxon>
        <taxon>Nematoda</taxon>
        <taxon>Chromadorea</taxon>
        <taxon>Rhabditida</taxon>
        <taxon>Tylenchina</taxon>
        <taxon>Tylenchomorpha</taxon>
        <taxon>Tylenchoidea</taxon>
        <taxon>Heteroderidae</taxon>
        <taxon>Heteroderinae</taxon>
        <taxon>Globodera</taxon>
    </lineage>
</organism>
<feature type="region of interest" description="Disordered" evidence="4">
    <location>
        <begin position="1226"/>
        <end position="1282"/>
    </location>
</feature>
<feature type="repeat" description="Filamin" evidence="3">
    <location>
        <begin position="1579"/>
        <end position="1656"/>
    </location>
</feature>
<dbReference type="Gene3D" id="2.60.40.10">
    <property type="entry name" value="Immunoglobulins"/>
    <property type="match status" value="22"/>
</dbReference>
<dbReference type="GO" id="GO:0030036">
    <property type="term" value="P:actin cytoskeleton organization"/>
    <property type="evidence" value="ECO:0007669"/>
    <property type="project" value="InterPro"/>
</dbReference>
<keyword evidence="5" id="KW-1185">Reference proteome</keyword>
<protein>
    <submittedName>
        <fullName evidence="6">Filamin-C</fullName>
    </submittedName>
</protein>
<dbReference type="FunFam" id="2.60.40.10:FF:001145">
    <property type="entry name" value="Jitterbug, isoform I"/>
    <property type="match status" value="1"/>
</dbReference>
<feature type="repeat" description="Filamin" evidence="3">
    <location>
        <begin position="166"/>
        <end position="262"/>
    </location>
</feature>
<evidence type="ECO:0000313" key="5">
    <source>
        <dbReference type="Proteomes" id="UP000887572"/>
    </source>
</evidence>